<feature type="domain" description="Mce/MlaD" evidence="2">
    <location>
        <begin position="46"/>
        <end position="119"/>
    </location>
</feature>
<dbReference type="Proteomes" id="UP000540656">
    <property type="component" value="Unassembled WGS sequence"/>
</dbReference>
<dbReference type="PANTHER" id="PTHR33371:SF18">
    <property type="entry name" value="MCE-FAMILY PROTEIN MCE3C"/>
    <property type="match status" value="1"/>
</dbReference>
<dbReference type="InterPro" id="IPR005693">
    <property type="entry name" value="Mce"/>
</dbReference>
<name>A0A7Y9S430_9ACTN</name>
<dbReference type="InterPro" id="IPR052336">
    <property type="entry name" value="MlaD_Phospholipid_Transporter"/>
</dbReference>
<comment type="caution">
    <text evidence="3">The sequence shown here is derived from an EMBL/GenBank/DDBJ whole genome shotgun (WGS) entry which is preliminary data.</text>
</comment>
<dbReference type="GO" id="GO:0005576">
    <property type="term" value="C:extracellular region"/>
    <property type="evidence" value="ECO:0007669"/>
    <property type="project" value="TreeGrafter"/>
</dbReference>
<feature type="transmembrane region" description="Helical" evidence="1">
    <location>
        <begin position="21"/>
        <end position="38"/>
    </location>
</feature>
<keyword evidence="4" id="KW-1185">Reference proteome</keyword>
<protein>
    <submittedName>
        <fullName evidence="3">Phospholipid/cholesterol/gamma-HCH transport system substrate-binding protein</fullName>
    </submittedName>
</protein>
<evidence type="ECO:0000259" key="2">
    <source>
        <dbReference type="Pfam" id="PF02470"/>
    </source>
</evidence>
<keyword evidence="1" id="KW-1133">Transmembrane helix</keyword>
<reference evidence="3 4" key="1">
    <citation type="submission" date="2020-07" db="EMBL/GenBank/DDBJ databases">
        <title>Sequencing the genomes of 1000 actinobacteria strains.</title>
        <authorList>
            <person name="Klenk H.-P."/>
        </authorList>
    </citation>
    <scope>NUCLEOTIDE SEQUENCE [LARGE SCALE GENOMIC DNA]</scope>
    <source>
        <strain evidence="3 4">DSM 23819</strain>
    </source>
</reference>
<organism evidence="3 4">
    <name type="scientific">Nocardioides daedukensis</name>
    <dbReference type="NCBI Taxonomy" id="634462"/>
    <lineage>
        <taxon>Bacteria</taxon>
        <taxon>Bacillati</taxon>
        <taxon>Actinomycetota</taxon>
        <taxon>Actinomycetes</taxon>
        <taxon>Propionibacteriales</taxon>
        <taxon>Nocardioidaceae</taxon>
        <taxon>Nocardioides</taxon>
    </lineage>
</organism>
<keyword evidence="1" id="KW-0812">Transmembrane</keyword>
<evidence type="ECO:0000313" key="4">
    <source>
        <dbReference type="Proteomes" id="UP000540656"/>
    </source>
</evidence>
<dbReference type="NCBIfam" id="TIGR00996">
    <property type="entry name" value="Mtu_fam_mce"/>
    <property type="match status" value="1"/>
</dbReference>
<evidence type="ECO:0000256" key="1">
    <source>
        <dbReference type="SAM" id="Phobius"/>
    </source>
</evidence>
<dbReference type="InterPro" id="IPR003399">
    <property type="entry name" value="Mce/MlaD"/>
</dbReference>
<gene>
    <name evidence="3" type="ORF">BJ980_003090</name>
</gene>
<dbReference type="EMBL" id="JACCAA010000001">
    <property type="protein sequence ID" value="NYG60167.1"/>
    <property type="molecule type" value="Genomic_DNA"/>
</dbReference>
<sequence length="334" mass="35519">MSAHARTSTLTRLGSGTLRRSVVPLVMLVLLAGVILLARSATGSVGYSAELAHANGLRAGDKVRVAGLDVGTVDSVSARGTTVHVDFSLDRDARLTRDTATSVKLASLLGERYLSLEPGSGSELDHGGTIDKSMSRDSYTIEEFTLDATPNIEALDLDTVEKAIDVLSTDLASAPRDVRAALDGMTALSTIVTDRDQQIGRLLSSTQQLTSTVLDQQDELDTLMTDAGTVMAMVRERQDVLDALLKDASTLAKGIKELAVSTQADLDSLLVDLDTVTTTLTEQKKDLDEVIRLAGPTMRVYTNGAGDGPWLGVNAPYFVLPDDFYCTVTPKGCS</sequence>
<dbReference type="Pfam" id="PF02470">
    <property type="entry name" value="MlaD"/>
    <property type="match status" value="1"/>
</dbReference>
<evidence type="ECO:0000313" key="3">
    <source>
        <dbReference type="EMBL" id="NYG60167.1"/>
    </source>
</evidence>
<accession>A0A7Y9S430</accession>
<dbReference type="PANTHER" id="PTHR33371">
    <property type="entry name" value="INTERMEMBRANE PHOSPHOLIPID TRANSPORT SYSTEM BINDING PROTEIN MLAD-RELATED"/>
    <property type="match status" value="1"/>
</dbReference>
<dbReference type="RefSeq" id="WP_179503132.1">
    <property type="nucleotide sequence ID" value="NZ_JACCAA010000001.1"/>
</dbReference>
<dbReference type="AlphaFoldDB" id="A0A7Y9S430"/>
<proteinExistence type="predicted"/>
<keyword evidence="1" id="KW-0472">Membrane</keyword>